<dbReference type="GO" id="GO:0003924">
    <property type="term" value="F:GTPase activity"/>
    <property type="evidence" value="ECO:0007669"/>
    <property type="project" value="InterPro"/>
</dbReference>
<dbReference type="InterPro" id="IPR027094">
    <property type="entry name" value="Mitofusin_fam"/>
</dbReference>
<dbReference type="KEGG" id="crx:CRECT_1910"/>
<dbReference type="AlphaFoldDB" id="A0A6G5QPD8"/>
<keyword evidence="4" id="KW-0342">GTP-binding</keyword>
<evidence type="ECO:0000256" key="5">
    <source>
        <dbReference type="ARBA" id="ARBA00023136"/>
    </source>
</evidence>
<accession>A0A6G5QPD8</accession>
<dbReference type="Gene3D" id="3.40.50.300">
    <property type="entry name" value="P-loop containing nucleotide triphosphate hydrolases"/>
    <property type="match status" value="1"/>
</dbReference>
<dbReference type="PANTHER" id="PTHR10465">
    <property type="entry name" value="TRANSMEMBRANE GTPASE FZO1"/>
    <property type="match status" value="1"/>
</dbReference>
<comment type="subcellular location">
    <subcellularLocation>
        <location evidence="1">Membrane</location>
    </subcellularLocation>
</comment>
<sequence>MQMRTNIKDMRDNIDALNGLFHFLRNKKHIKKHVYENLDAIDDFVKNAEILITKKEEQDKILTDLSLRHELVSELLAAKVQNKGVMMFHETLNGDYMEFANADDTLANEAEIFLQMQNIEKELGIIAACPELYQKNIIAVGGGFSAGKSEFISSFMGSGVKLPISIEPTTAIPAYVMNAPKEYLLGYSKNGGAIDLRKIDKNFHARLNHDFMKGFKFNLKEILPFIVLGTKLKFKNICFIDTPGYNPSGNIANYGADIDTAKEFLEEAGVFLWLVGLDSTGTMPSGDLEFLSSLDLDNKKLYVLINKADLRAPSDLEAITETVRQNLDNYSINYEGIQTFSSVRTLENPCIVGKSLEEFLTECDTPSQKHVEIFNKLKNIYQAYKGAIEGSIKEKKSIQKTLQSVSIDMLEDGLDDMGSKAYTKLGELKSTFGTKKEEENLKLLKAAMDKFKEAVKAVFGLEDVPIDFDKVEKIVDFKKIDSENVNDNIKNFFENLYISMSNPKRGRMENMINDVSNGFDPEDLECKENQNSQHDRSIVTAKDIM</sequence>
<dbReference type="Pfam" id="PF00350">
    <property type="entry name" value="Dynamin_N"/>
    <property type="match status" value="1"/>
</dbReference>
<dbReference type="InterPro" id="IPR027417">
    <property type="entry name" value="P-loop_NTPase"/>
</dbReference>
<dbReference type="InterPro" id="IPR045063">
    <property type="entry name" value="Dynamin_N"/>
</dbReference>
<evidence type="ECO:0000313" key="9">
    <source>
        <dbReference type="Proteomes" id="UP000502377"/>
    </source>
</evidence>
<dbReference type="EMBL" id="CP012543">
    <property type="protein sequence ID" value="QCD47530.1"/>
    <property type="molecule type" value="Genomic_DNA"/>
</dbReference>
<evidence type="ECO:0000256" key="4">
    <source>
        <dbReference type="ARBA" id="ARBA00023134"/>
    </source>
</evidence>
<evidence type="ECO:0000256" key="6">
    <source>
        <dbReference type="SAM" id="MobiDB-lite"/>
    </source>
</evidence>
<keyword evidence="5" id="KW-0472">Membrane</keyword>
<name>A0A6G5QPD8_CAMRE</name>
<dbReference type="SUPFAM" id="SSF52540">
    <property type="entry name" value="P-loop containing nucleoside triphosphate hydrolases"/>
    <property type="match status" value="1"/>
</dbReference>
<evidence type="ECO:0000256" key="2">
    <source>
        <dbReference type="ARBA" id="ARBA00022741"/>
    </source>
</evidence>
<evidence type="ECO:0000256" key="3">
    <source>
        <dbReference type="ARBA" id="ARBA00022801"/>
    </source>
</evidence>
<organism evidence="8 9">
    <name type="scientific">Campylobacter rectus</name>
    <name type="common">Wolinella recta</name>
    <dbReference type="NCBI Taxonomy" id="203"/>
    <lineage>
        <taxon>Bacteria</taxon>
        <taxon>Pseudomonadati</taxon>
        <taxon>Campylobacterota</taxon>
        <taxon>Epsilonproteobacteria</taxon>
        <taxon>Campylobacterales</taxon>
        <taxon>Campylobacteraceae</taxon>
        <taxon>Campylobacter</taxon>
    </lineage>
</organism>
<proteinExistence type="predicted"/>
<reference evidence="8 9" key="1">
    <citation type="submission" date="2016-07" db="EMBL/GenBank/DDBJ databases">
        <title>Comparative genomics of the Campylobacter concisus group.</title>
        <authorList>
            <person name="Miller W.G."/>
            <person name="Yee E."/>
            <person name="Chapman M.H."/>
            <person name="Huynh S."/>
            <person name="Bono J.L."/>
            <person name="On S.L.W."/>
            <person name="StLeger J."/>
            <person name="Foster G."/>
            <person name="Parker C.T."/>
        </authorList>
    </citation>
    <scope>NUCLEOTIDE SEQUENCE [LARGE SCALE GENOMIC DNA]</scope>
    <source>
        <strain evidence="8 9">ATCC 33238</strain>
    </source>
</reference>
<keyword evidence="2" id="KW-0547">Nucleotide-binding</keyword>
<keyword evidence="3" id="KW-0378">Hydrolase</keyword>
<dbReference type="GO" id="GO:0005525">
    <property type="term" value="F:GTP binding"/>
    <property type="evidence" value="ECO:0007669"/>
    <property type="project" value="UniProtKB-KW"/>
</dbReference>
<evidence type="ECO:0000256" key="1">
    <source>
        <dbReference type="ARBA" id="ARBA00004370"/>
    </source>
</evidence>
<gene>
    <name evidence="8" type="ORF">CRECT_1910</name>
</gene>
<protein>
    <submittedName>
        <fullName evidence="8">GTP-binding protein (Dynamin domain)</fullName>
    </submittedName>
</protein>
<evidence type="ECO:0000259" key="7">
    <source>
        <dbReference type="Pfam" id="PF00350"/>
    </source>
</evidence>
<feature type="compositionally biased region" description="Basic and acidic residues" evidence="6">
    <location>
        <begin position="525"/>
        <end position="537"/>
    </location>
</feature>
<dbReference type="PANTHER" id="PTHR10465:SF0">
    <property type="entry name" value="SARCALUMENIN"/>
    <property type="match status" value="1"/>
</dbReference>
<feature type="region of interest" description="Disordered" evidence="6">
    <location>
        <begin position="525"/>
        <end position="545"/>
    </location>
</feature>
<feature type="domain" description="Dynamin N-terminal" evidence="7">
    <location>
        <begin position="138"/>
        <end position="307"/>
    </location>
</feature>
<dbReference type="RefSeq" id="WP_004318378.1">
    <property type="nucleotide sequence ID" value="NZ_CP012543.1"/>
</dbReference>
<dbReference type="Proteomes" id="UP000502377">
    <property type="component" value="Chromosome"/>
</dbReference>
<dbReference type="GO" id="GO:0016020">
    <property type="term" value="C:membrane"/>
    <property type="evidence" value="ECO:0007669"/>
    <property type="project" value="UniProtKB-SubCell"/>
</dbReference>
<evidence type="ECO:0000313" key="8">
    <source>
        <dbReference type="EMBL" id="QCD47530.1"/>
    </source>
</evidence>